<keyword evidence="3" id="KW-1185">Reference proteome</keyword>
<dbReference type="PIRSF" id="PIRSF015730">
    <property type="entry name" value="TFAR19"/>
    <property type="match status" value="1"/>
</dbReference>
<sequence>MPEENQGQDDNRYYQKAMEKLYRKAQEEEKIKSLMRQLLDPDAYERMMNIKASNGDLYMQFANLLIQLVQANQIKGRISDSQLRSLLERLTSRPDPKINIKHK</sequence>
<dbReference type="Gene3D" id="1.10.8.140">
    <property type="entry name" value="PDCD5-like"/>
    <property type="match status" value="1"/>
</dbReference>
<comment type="similarity">
    <text evidence="1">Belongs to the PDCD5 family.</text>
</comment>
<name>A0A218NP20_9ARCH</name>
<organism evidence="2 3">
    <name type="scientific">Candidatus Mancarchaeum acidiphilum</name>
    <dbReference type="NCBI Taxonomy" id="1920749"/>
    <lineage>
        <taxon>Archaea</taxon>
        <taxon>Candidatus Micrarchaeota</taxon>
        <taxon>Candidatus Mancarchaeum</taxon>
    </lineage>
</organism>
<dbReference type="GeneID" id="33314469"/>
<dbReference type="SUPFAM" id="SSF46950">
    <property type="entry name" value="Double-stranded DNA-binding domain"/>
    <property type="match status" value="1"/>
</dbReference>
<reference evidence="2 3" key="1">
    <citation type="journal article" date="2017" name="Nat. Commun.">
        <title>'ARMAN' archaea depend on association with euryarchaeal host in culture and in situ.</title>
        <authorList>
            <person name="Golyshina O."/>
            <person name="Toshchakov S."/>
            <person name="Makarova K."/>
            <person name="Gavrilov S."/>
            <person name="Korzhenkov A."/>
            <person name="La Cono V."/>
            <person name="Arcadi E."/>
            <person name="Nechitaylo T."/>
            <person name="Ferrer M."/>
            <person name="Kublanov I."/>
            <person name="Wolf Y."/>
            <person name="Yakimov M."/>
            <person name="Golyshin P."/>
            <person name="Slesarev A."/>
            <person name="Kozyavkin S."/>
        </authorList>
    </citation>
    <scope>NUCLEOTIDE SEQUENCE [LARGE SCALE GENOMIC DNA]</scope>
    <source>
        <strain evidence="2 3">Mia14</strain>
    </source>
</reference>
<dbReference type="AlphaFoldDB" id="A0A218NP20"/>
<gene>
    <name evidence="2" type="ORF">Mia14_0932</name>
</gene>
<accession>A0A218NP20</accession>
<dbReference type="KEGG" id="marh:Mia14_0932"/>
<dbReference type="InterPro" id="IPR036883">
    <property type="entry name" value="PDCD5-like_sf"/>
</dbReference>
<dbReference type="RefSeq" id="WP_088820500.1">
    <property type="nucleotide sequence ID" value="NZ_CP019964.1"/>
</dbReference>
<dbReference type="GO" id="GO:0003677">
    <property type="term" value="F:DNA binding"/>
    <property type="evidence" value="ECO:0007669"/>
    <property type="project" value="UniProtKB-KW"/>
</dbReference>
<dbReference type="OrthoDB" id="377951at2157"/>
<evidence type="ECO:0000313" key="3">
    <source>
        <dbReference type="Proteomes" id="UP000197679"/>
    </source>
</evidence>
<keyword evidence="2" id="KW-0238">DNA-binding</keyword>
<dbReference type="PANTHER" id="PTHR10840:SF0">
    <property type="entry name" value="PROGRAMMED CELL DEATH PROTEIN 5"/>
    <property type="match status" value="1"/>
</dbReference>
<dbReference type="Proteomes" id="UP000197679">
    <property type="component" value="Chromosome"/>
</dbReference>
<protein>
    <submittedName>
        <fullName evidence="2">PDCD5 family DNA-binding protein</fullName>
    </submittedName>
</protein>
<dbReference type="Pfam" id="PF01984">
    <property type="entry name" value="dsDNA_bind"/>
    <property type="match status" value="1"/>
</dbReference>
<dbReference type="GO" id="GO:0005829">
    <property type="term" value="C:cytosol"/>
    <property type="evidence" value="ECO:0007669"/>
    <property type="project" value="TreeGrafter"/>
</dbReference>
<dbReference type="InterPro" id="IPR002836">
    <property type="entry name" value="PDCD5-like"/>
</dbReference>
<dbReference type="EMBL" id="CP019964">
    <property type="protein sequence ID" value="ASI14205.1"/>
    <property type="molecule type" value="Genomic_DNA"/>
</dbReference>
<proteinExistence type="inferred from homology"/>
<evidence type="ECO:0000313" key="2">
    <source>
        <dbReference type="EMBL" id="ASI14205.1"/>
    </source>
</evidence>
<evidence type="ECO:0000256" key="1">
    <source>
        <dbReference type="ARBA" id="ARBA00010490"/>
    </source>
</evidence>
<dbReference type="PANTHER" id="PTHR10840">
    <property type="entry name" value="PROGRAMMED CELL DEATH PROTEIN 5"/>
    <property type="match status" value="1"/>
</dbReference>